<name>A0ACB8U7B5_9APHY</name>
<gene>
    <name evidence="1" type="ORF">BDY19DRAFT_939055</name>
</gene>
<dbReference type="EMBL" id="MU274908">
    <property type="protein sequence ID" value="KAI0090213.1"/>
    <property type="molecule type" value="Genomic_DNA"/>
</dbReference>
<protein>
    <submittedName>
        <fullName evidence="1">Uncharacterized protein</fullName>
    </submittedName>
</protein>
<comment type="caution">
    <text evidence="1">The sequence shown here is derived from an EMBL/GenBank/DDBJ whole genome shotgun (WGS) entry which is preliminary data.</text>
</comment>
<sequence length="282" mass="29911">MDPSPPPTTSFQVPIRGRRSRPATRENSPQTSVHSDHETATILPHHPLREEQLSMAPIQSSSSSDAVSEKGSSEGERITSIPGGSDSTDDAPIPFKRRKMATSVPSTPDVTSSPPDGTQTCEVYTRPSIANNNPLIARTNSVRNLMDIDIPLSIVTASRVPETNITSGSQTSPVQVTSPARTLRSSNIPAPHRPRVGPLSAYNCPICFSPPSFATLTPCGHICCGECLFSAVKSSFERGALHGPAAQQAKCPVCRAPIPDWDGKGGGVIGLRPRVLQPGPNK</sequence>
<accession>A0ACB8U7B5</accession>
<keyword evidence="2" id="KW-1185">Reference proteome</keyword>
<organism evidence="1 2">
    <name type="scientific">Irpex rosettiformis</name>
    <dbReference type="NCBI Taxonomy" id="378272"/>
    <lineage>
        <taxon>Eukaryota</taxon>
        <taxon>Fungi</taxon>
        <taxon>Dikarya</taxon>
        <taxon>Basidiomycota</taxon>
        <taxon>Agaricomycotina</taxon>
        <taxon>Agaricomycetes</taxon>
        <taxon>Polyporales</taxon>
        <taxon>Irpicaceae</taxon>
        <taxon>Irpex</taxon>
    </lineage>
</organism>
<dbReference type="Proteomes" id="UP001055072">
    <property type="component" value="Unassembled WGS sequence"/>
</dbReference>
<evidence type="ECO:0000313" key="2">
    <source>
        <dbReference type="Proteomes" id="UP001055072"/>
    </source>
</evidence>
<proteinExistence type="predicted"/>
<reference evidence="1" key="1">
    <citation type="journal article" date="2021" name="Environ. Microbiol.">
        <title>Gene family expansions and transcriptome signatures uncover fungal adaptations to wood decay.</title>
        <authorList>
            <person name="Hage H."/>
            <person name="Miyauchi S."/>
            <person name="Viragh M."/>
            <person name="Drula E."/>
            <person name="Min B."/>
            <person name="Chaduli D."/>
            <person name="Navarro D."/>
            <person name="Favel A."/>
            <person name="Norest M."/>
            <person name="Lesage-Meessen L."/>
            <person name="Balint B."/>
            <person name="Merenyi Z."/>
            <person name="de Eugenio L."/>
            <person name="Morin E."/>
            <person name="Martinez A.T."/>
            <person name="Baldrian P."/>
            <person name="Stursova M."/>
            <person name="Martinez M.J."/>
            <person name="Novotny C."/>
            <person name="Magnuson J.K."/>
            <person name="Spatafora J.W."/>
            <person name="Maurice S."/>
            <person name="Pangilinan J."/>
            <person name="Andreopoulos W."/>
            <person name="LaButti K."/>
            <person name="Hundley H."/>
            <person name="Na H."/>
            <person name="Kuo A."/>
            <person name="Barry K."/>
            <person name="Lipzen A."/>
            <person name="Henrissat B."/>
            <person name="Riley R."/>
            <person name="Ahrendt S."/>
            <person name="Nagy L.G."/>
            <person name="Grigoriev I.V."/>
            <person name="Martin F."/>
            <person name="Rosso M.N."/>
        </authorList>
    </citation>
    <scope>NUCLEOTIDE SEQUENCE</scope>
    <source>
        <strain evidence="1">CBS 384.51</strain>
    </source>
</reference>
<evidence type="ECO:0000313" key="1">
    <source>
        <dbReference type="EMBL" id="KAI0090213.1"/>
    </source>
</evidence>